<dbReference type="RefSeq" id="WP_064514989.1">
    <property type="nucleotide sequence ID" value="NZ_CP010029.1"/>
</dbReference>
<gene>
    <name evidence="1" type="ORF">PL78_09320</name>
</gene>
<accession>A0ABM6BKW3</accession>
<evidence type="ECO:0000313" key="1">
    <source>
        <dbReference type="EMBL" id="ANI30018.1"/>
    </source>
</evidence>
<organism evidence="1 2">
    <name type="scientific">Yersinia entomophaga</name>
    <dbReference type="NCBI Taxonomy" id="935293"/>
    <lineage>
        <taxon>Bacteria</taxon>
        <taxon>Pseudomonadati</taxon>
        <taxon>Pseudomonadota</taxon>
        <taxon>Gammaproteobacteria</taxon>
        <taxon>Enterobacterales</taxon>
        <taxon>Yersiniaceae</taxon>
        <taxon>Yersinia</taxon>
    </lineage>
</organism>
<keyword evidence="2" id="KW-1185">Reference proteome</keyword>
<proteinExistence type="predicted"/>
<dbReference type="EMBL" id="CP010029">
    <property type="protein sequence ID" value="ANI30018.1"/>
    <property type="molecule type" value="Genomic_DNA"/>
</dbReference>
<name>A0ABM6BKW3_YERET</name>
<protein>
    <submittedName>
        <fullName evidence="1">Uncharacterized protein</fullName>
    </submittedName>
</protein>
<dbReference type="Proteomes" id="UP000266744">
    <property type="component" value="Chromosome"/>
</dbReference>
<evidence type="ECO:0000313" key="2">
    <source>
        <dbReference type="Proteomes" id="UP000266744"/>
    </source>
</evidence>
<sequence length="104" mass="11286">MKSICLPVANAILRTYTAEIAELNLCASDKGEAFSFNPHLRAREKEVITCNAIAGLTMITTIAWQLCGSELNAFHQLSAALQEFKTSGIAPQPFNDEVETCPAN</sequence>
<reference evidence="1 2" key="1">
    <citation type="journal article" date="2016" name="Toxins">
        <title>The Draft Genome Sequence of the Yersinia entomophaga Entomopathogenic Type Strain MH96T.</title>
        <authorList>
            <person name="Hurst M.R."/>
            <person name="Beattie A."/>
            <person name="Altermann E."/>
            <person name="Moraga R.M."/>
            <person name="Harper L.A."/>
            <person name="Calder J."/>
            <person name="Laugraud A."/>
        </authorList>
    </citation>
    <scope>NUCLEOTIDE SEQUENCE [LARGE SCALE GENOMIC DNA]</scope>
    <source>
        <strain evidence="1 2">MH96</strain>
    </source>
</reference>